<accession>A0A9P4SI45</accession>
<feature type="compositionally biased region" description="Low complexity" evidence="1">
    <location>
        <begin position="70"/>
        <end position="95"/>
    </location>
</feature>
<gene>
    <name evidence="2" type="ORF">M501DRAFT_924291</name>
</gene>
<dbReference type="AlphaFoldDB" id="A0A9P4SI45"/>
<comment type="caution">
    <text evidence="2">The sequence shown here is derived from an EMBL/GenBank/DDBJ whole genome shotgun (WGS) entry which is preliminary data.</text>
</comment>
<evidence type="ECO:0000256" key="1">
    <source>
        <dbReference type="SAM" id="MobiDB-lite"/>
    </source>
</evidence>
<feature type="region of interest" description="Disordered" evidence="1">
    <location>
        <begin position="1"/>
        <end position="166"/>
    </location>
</feature>
<reference evidence="2" key="1">
    <citation type="journal article" date="2020" name="Stud. Mycol.">
        <title>101 Dothideomycetes genomes: a test case for predicting lifestyles and emergence of pathogens.</title>
        <authorList>
            <person name="Haridas S."/>
            <person name="Albert R."/>
            <person name="Binder M."/>
            <person name="Bloem J."/>
            <person name="Labutti K."/>
            <person name="Salamov A."/>
            <person name="Andreopoulos B."/>
            <person name="Baker S."/>
            <person name="Barry K."/>
            <person name="Bills G."/>
            <person name="Bluhm B."/>
            <person name="Cannon C."/>
            <person name="Castanera R."/>
            <person name="Culley D."/>
            <person name="Daum C."/>
            <person name="Ezra D."/>
            <person name="Gonzalez J."/>
            <person name="Henrissat B."/>
            <person name="Kuo A."/>
            <person name="Liang C."/>
            <person name="Lipzen A."/>
            <person name="Lutzoni F."/>
            <person name="Magnuson J."/>
            <person name="Mondo S."/>
            <person name="Nolan M."/>
            <person name="Ohm R."/>
            <person name="Pangilinan J."/>
            <person name="Park H.-J."/>
            <person name="Ramirez L."/>
            <person name="Alfaro M."/>
            <person name="Sun H."/>
            <person name="Tritt A."/>
            <person name="Yoshinaga Y."/>
            <person name="Zwiers L.-H."/>
            <person name="Turgeon B."/>
            <person name="Goodwin S."/>
            <person name="Spatafora J."/>
            <person name="Crous P."/>
            <person name="Grigoriev I."/>
        </authorList>
    </citation>
    <scope>NUCLEOTIDE SEQUENCE</scope>
    <source>
        <strain evidence="2">CBS 101060</strain>
    </source>
</reference>
<dbReference type="OrthoDB" id="5334244at2759"/>
<evidence type="ECO:0000313" key="3">
    <source>
        <dbReference type="Proteomes" id="UP000799429"/>
    </source>
</evidence>
<feature type="compositionally biased region" description="Basic and acidic residues" evidence="1">
    <location>
        <begin position="96"/>
        <end position="117"/>
    </location>
</feature>
<proteinExistence type="predicted"/>
<dbReference type="Proteomes" id="UP000799429">
    <property type="component" value="Unassembled WGS sequence"/>
</dbReference>
<dbReference type="EMBL" id="MU006089">
    <property type="protein sequence ID" value="KAF2843381.1"/>
    <property type="molecule type" value="Genomic_DNA"/>
</dbReference>
<organism evidence="2 3">
    <name type="scientific">Patellaria atrata CBS 101060</name>
    <dbReference type="NCBI Taxonomy" id="1346257"/>
    <lineage>
        <taxon>Eukaryota</taxon>
        <taxon>Fungi</taxon>
        <taxon>Dikarya</taxon>
        <taxon>Ascomycota</taxon>
        <taxon>Pezizomycotina</taxon>
        <taxon>Dothideomycetes</taxon>
        <taxon>Dothideomycetes incertae sedis</taxon>
        <taxon>Patellariales</taxon>
        <taxon>Patellariaceae</taxon>
        <taxon>Patellaria</taxon>
    </lineage>
</organism>
<sequence length="166" mass="18024">MSTLRLTLRSHPFRPFLTTPSRTLYPPTRRLASSDYGSGSGDPTAEKPQKQGRNPSESLEHPGPPPPKVGQKSSENSSSGSSNTDSSKTTSSTSTDADKTQATDGKGEKAPQPKILHDSPPSGEGQPEDVRRHNEEMEKRSERAYEGVENDDTKNDKVGRGFWSGE</sequence>
<name>A0A9P4SI45_9PEZI</name>
<protein>
    <submittedName>
        <fullName evidence="2">Uncharacterized protein</fullName>
    </submittedName>
</protein>
<keyword evidence="3" id="KW-1185">Reference proteome</keyword>
<feature type="compositionally biased region" description="Basic and acidic residues" evidence="1">
    <location>
        <begin position="128"/>
        <end position="159"/>
    </location>
</feature>
<evidence type="ECO:0000313" key="2">
    <source>
        <dbReference type="EMBL" id="KAF2843381.1"/>
    </source>
</evidence>